<evidence type="ECO:0000256" key="3">
    <source>
        <dbReference type="ARBA" id="ARBA00022989"/>
    </source>
</evidence>
<name>A0A916JNI5_9FLAO</name>
<dbReference type="InterPro" id="IPR022764">
    <property type="entry name" value="Peptidase_S54_rhomboid_dom"/>
</dbReference>
<organism evidence="7 8">
    <name type="scientific">Parvicella tangerina</name>
    <dbReference type="NCBI Taxonomy" id="2829795"/>
    <lineage>
        <taxon>Bacteria</taxon>
        <taxon>Pseudomonadati</taxon>
        <taxon>Bacteroidota</taxon>
        <taxon>Flavobacteriia</taxon>
        <taxon>Flavobacteriales</taxon>
        <taxon>Parvicellaceae</taxon>
        <taxon>Parvicella</taxon>
    </lineage>
</organism>
<dbReference type="Gene3D" id="1.20.1540.10">
    <property type="entry name" value="Rhomboid-like"/>
    <property type="match status" value="1"/>
</dbReference>
<dbReference type="InterPro" id="IPR035952">
    <property type="entry name" value="Rhomboid-like_sf"/>
</dbReference>
<evidence type="ECO:0000256" key="5">
    <source>
        <dbReference type="SAM" id="Phobius"/>
    </source>
</evidence>
<feature type="transmembrane region" description="Helical" evidence="5">
    <location>
        <begin position="93"/>
        <end position="111"/>
    </location>
</feature>
<feature type="transmembrane region" description="Helical" evidence="5">
    <location>
        <begin position="144"/>
        <end position="163"/>
    </location>
</feature>
<dbReference type="GO" id="GO:0004252">
    <property type="term" value="F:serine-type endopeptidase activity"/>
    <property type="evidence" value="ECO:0007669"/>
    <property type="project" value="InterPro"/>
</dbReference>
<keyword evidence="3 5" id="KW-1133">Transmembrane helix</keyword>
<evidence type="ECO:0000256" key="2">
    <source>
        <dbReference type="ARBA" id="ARBA00022692"/>
    </source>
</evidence>
<keyword evidence="4 5" id="KW-0472">Membrane</keyword>
<feature type="transmembrane region" description="Helical" evidence="5">
    <location>
        <begin position="117"/>
        <end position="137"/>
    </location>
</feature>
<dbReference type="AlphaFoldDB" id="A0A916JNI5"/>
<dbReference type="PANTHER" id="PTHR43731">
    <property type="entry name" value="RHOMBOID PROTEASE"/>
    <property type="match status" value="1"/>
</dbReference>
<keyword evidence="2 5" id="KW-0812">Transmembrane</keyword>
<feature type="domain" description="Peptidase S54 rhomboid" evidence="6">
    <location>
        <begin position="55"/>
        <end position="190"/>
    </location>
</feature>
<feature type="transmembrane region" description="Helical" evidence="5">
    <location>
        <begin position="169"/>
        <end position="188"/>
    </location>
</feature>
<accession>A0A916JNI5</accession>
<dbReference type="PANTHER" id="PTHR43731:SF9">
    <property type="entry name" value="SLR1461 PROTEIN"/>
    <property type="match status" value="1"/>
</dbReference>
<dbReference type="InterPro" id="IPR050925">
    <property type="entry name" value="Rhomboid_protease_S54"/>
</dbReference>
<feature type="transmembrane region" description="Helical" evidence="5">
    <location>
        <begin position="12"/>
        <end position="35"/>
    </location>
</feature>
<reference evidence="7" key="1">
    <citation type="submission" date="2021-04" db="EMBL/GenBank/DDBJ databases">
        <authorList>
            <person name="Rodrigo-Torres L."/>
            <person name="Arahal R. D."/>
            <person name="Lucena T."/>
        </authorList>
    </citation>
    <scope>NUCLEOTIDE SEQUENCE</scope>
    <source>
        <strain evidence="7">AS29M-1</strain>
    </source>
</reference>
<dbReference type="Proteomes" id="UP000683507">
    <property type="component" value="Chromosome"/>
</dbReference>
<sequence length="241" mass="27774">MVAIAIMGKKKVNPFFTAGYVGVVLLLIMWGIFIADSILPYDFAQWGVYPRKTSGLWGILFSPFIHGSLDHIINNSPPILILSWALYYFYRKIGTQILIISWLIGGLFVWISARDAYHIGMSGVIYSLAFFIFFSGLFRRETKVMAIALFVAFLYGSMIWGIFPLDPKVSFEAHLFGAVVGVALAYFYRKEGETFKKKRYQFEIDEENDARMLKQGYRKIVDENGFIIRWEYKGKDDHHVL</sequence>
<dbReference type="GO" id="GO:0016020">
    <property type="term" value="C:membrane"/>
    <property type="evidence" value="ECO:0007669"/>
    <property type="project" value="UniProtKB-SubCell"/>
</dbReference>
<dbReference type="SUPFAM" id="SSF144091">
    <property type="entry name" value="Rhomboid-like"/>
    <property type="match status" value="1"/>
</dbReference>
<evidence type="ECO:0000313" key="7">
    <source>
        <dbReference type="EMBL" id="CAG5084739.1"/>
    </source>
</evidence>
<protein>
    <recommendedName>
        <fullName evidence="6">Peptidase S54 rhomboid domain-containing protein</fullName>
    </recommendedName>
</protein>
<proteinExistence type="predicted"/>
<gene>
    <name evidence="7" type="ORF">CRYO30217_02553</name>
</gene>
<dbReference type="EMBL" id="OU015584">
    <property type="protein sequence ID" value="CAG5084739.1"/>
    <property type="molecule type" value="Genomic_DNA"/>
</dbReference>
<comment type="subcellular location">
    <subcellularLocation>
        <location evidence="1">Membrane</location>
        <topology evidence="1">Multi-pass membrane protein</topology>
    </subcellularLocation>
</comment>
<keyword evidence="8" id="KW-1185">Reference proteome</keyword>
<evidence type="ECO:0000256" key="4">
    <source>
        <dbReference type="ARBA" id="ARBA00023136"/>
    </source>
</evidence>
<evidence type="ECO:0000313" key="8">
    <source>
        <dbReference type="Proteomes" id="UP000683507"/>
    </source>
</evidence>
<dbReference type="KEGG" id="ptan:CRYO30217_02553"/>
<evidence type="ECO:0000259" key="6">
    <source>
        <dbReference type="Pfam" id="PF01694"/>
    </source>
</evidence>
<dbReference type="Pfam" id="PF01694">
    <property type="entry name" value="Rhomboid"/>
    <property type="match status" value="1"/>
</dbReference>
<evidence type="ECO:0000256" key="1">
    <source>
        <dbReference type="ARBA" id="ARBA00004141"/>
    </source>
</evidence>